<dbReference type="Gene3D" id="2.40.50.580">
    <property type="match status" value="1"/>
</dbReference>
<evidence type="ECO:0000259" key="1">
    <source>
        <dbReference type="Pfam" id="PF03749"/>
    </source>
</evidence>
<gene>
    <name evidence="3" type="primary">sfsA</name>
    <name evidence="3" type="ORF">ENM60_07035</name>
</gene>
<evidence type="ECO:0000259" key="2">
    <source>
        <dbReference type="Pfam" id="PF17746"/>
    </source>
</evidence>
<dbReference type="PANTHER" id="PTHR30545">
    <property type="entry name" value="SUGAR FERMENTATION STIMULATION PROTEIN A"/>
    <property type="match status" value="1"/>
</dbReference>
<dbReference type="PANTHER" id="PTHR30545:SF2">
    <property type="entry name" value="SUGAR FERMENTATION STIMULATION PROTEIN A"/>
    <property type="match status" value="1"/>
</dbReference>
<dbReference type="Pfam" id="PF03749">
    <property type="entry name" value="SfsA"/>
    <property type="match status" value="1"/>
</dbReference>
<reference evidence="3" key="1">
    <citation type="journal article" date="2020" name="mSystems">
        <title>Genome- and Community-Level Interaction Insights into Carbon Utilization and Element Cycling Functions of Hydrothermarchaeota in Hydrothermal Sediment.</title>
        <authorList>
            <person name="Zhou Z."/>
            <person name="Liu Y."/>
            <person name="Xu W."/>
            <person name="Pan J."/>
            <person name="Luo Z.H."/>
            <person name="Li M."/>
        </authorList>
    </citation>
    <scope>NUCLEOTIDE SEQUENCE [LARGE SCALE GENOMIC DNA]</scope>
    <source>
        <strain evidence="3">SpSt-110</strain>
    </source>
</reference>
<dbReference type="Gene3D" id="3.40.1350.60">
    <property type="match status" value="1"/>
</dbReference>
<dbReference type="EMBL" id="DRYK01000089">
    <property type="protein sequence ID" value="HHP68514.1"/>
    <property type="molecule type" value="Genomic_DNA"/>
</dbReference>
<dbReference type="InterPro" id="IPR005224">
    <property type="entry name" value="SfsA"/>
</dbReference>
<dbReference type="GO" id="GO:0003677">
    <property type="term" value="F:DNA binding"/>
    <property type="evidence" value="ECO:0007669"/>
    <property type="project" value="InterPro"/>
</dbReference>
<organism evidence="3">
    <name type="scientific">Thermogladius calderae</name>
    <dbReference type="NCBI Taxonomy" id="1200300"/>
    <lineage>
        <taxon>Archaea</taxon>
        <taxon>Thermoproteota</taxon>
        <taxon>Thermoprotei</taxon>
        <taxon>Desulfurococcales</taxon>
        <taxon>Desulfurococcaceae</taxon>
        <taxon>Thermogladius</taxon>
    </lineage>
</organism>
<dbReference type="CDD" id="cd22358">
    <property type="entry name" value="SfsA-like_archaeal"/>
    <property type="match status" value="1"/>
</dbReference>
<dbReference type="AlphaFoldDB" id="A0A7J3Y0J1"/>
<evidence type="ECO:0000313" key="3">
    <source>
        <dbReference type="EMBL" id="HHP68514.1"/>
    </source>
</evidence>
<accession>A0A7J3Y0J1</accession>
<dbReference type="Pfam" id="PF17746">
    <property type="entry name" value="SfsA_N"/>
    <property type="match status" value="1"/>
</dbReference>
<name>A0A7J3Y0J1_9CREN</name>
<dbReference type="InterPro" id="IPR041465">
    <property type="entry name" value="SfsA_N"/>
</dbReference>
<sequence length="257" mass="28065">MLVSIELLRCLDGDILIPLMELGGLISCLILRRESRFTVRVLVNGAEREAHLGNTGRLQNYLVKGRKGYCIPAETGRLGLRLIGVEEGLYAALIDTRLQEKGFELLLERGLIPWLNGCRLVKRNIRLGDSVIDYLIECLGVKTLVELKSAVMDLGGRIAGYPDAPTSRGARQLLALAHAASSGVKAAVVFIAGIPLATGFRFYCGVDKNICKAVAEAYESDVVFKAVNIFLEPAWRNVVAGSLELPVDLSCCFEELF</sequence>
<protein>
    <submittedName>
        <fullName evidence="3">DNA/RNA nuclease SfsA</fullName>
    </submittedName>
</protein>
<dbReference type="InterPro" id="IPR040452">
    <property type="entry name" value="SfsA_C"/>
</dbReference>
<feature type="domain" description="SfsA N-terminal OB" evidence="2">
    <location>
        <begin position="31"/>
        <end position="88"/>
    </location>
</feature>
<feature type="domain" description="Sugar fermentation stimulation protein C-terminal" evidence="1">
    <location>
        <begin position="99"/>
        <end position="232"/>
    </location>
</feature>
<proteinExistence type="predicted"/>
<comment type="caution">
    <text evidence="3">The sequence shown here is derived from an EMBL/GenBank/DDBJ whole genome shotgun (WGS) entry which is preliminary data.</text>
</comment>